<reference evidence="5" key="1">
    <citation type="submission" date="2023-10" db="EMBL/GenBank/DDBJ databases">
        <authorList>
            <person name="Domelevo Entfellner J.-B."/>
        </authorList>
    </citation>
    <scope>NUCLEOTIDE SEQUENCE</scope>
</reference>
<dbReference type="Gramene" id="rna-AYBTSS11_LOCUS14499">
    <property type="protein sequence ID" value="CAJ1950913.1"/>
    <property type="gene ID" value="gene-AYBTSS11_LOCUS14499"/>
</dbReference>
<organism evidence="5 6">
    <name type="scientific">Sphenostylis stenocarpa</name>
    <dbReference type="NCBI Taxonomy" id="92480"/>
    <lineage>
        <taxon>Eukaryota</taxon>
        <taxon>Viridiplantae</taxon>
        <taxon>Streptophyta</taxon>
        <taxon>Embryophyta</taxon>
        <taxon>Tracheophyta</taxon>
        <taxon>Spermatophyta</taxon>
        <taxon>Magnoliopsida</taxon>
        <taxon>eudicotyledons</taxon>
        <taxon>Gunneridae</taxon>
        <taxon>Pentapetalae</taxon>
        <taxon>rosids</taxon>
        <taxon>fabids</taxon>
        <taxon>Fabales</taxon>
        <taxon>Fabaceae</taxon>
        <taxon>Papilionoideae</taxon>
        <taxon>50 kb inversion clade</taxon>
        <taxon>NPAAA clade</taxon>
        <taxon>indigoferoid/millettioid clade</taxon>
        <taxon>Phaseoleae</taxon>
        <taxon>Sphenostylis</taxon>
    </lineage>
</organism>
<dbReference type="Pfam" id="PF07725">
    <property type="entry name" value="LRR_3"/>
    <property type="match status" value="1"/>
</dbReference>
<keyword evidence="1" id="KW-0433">Leucine-rich repeat</keyword>
<sequence>MREKEKESLTSYPHSLFFFPSSDASNFRGGMSSSTKKHDVFVSFREDTRSRVDETYDVQEWKKTESLELFCSEAFKKSYPERGYESLSDSAVKYAGGVPLALKVLEKDRDHVIRIPDACDFETTSLIEVLADKALLTISYGKIIQMHDLLQQMGLEIVCQECTVYPGRRSRLKDNEAREVIEENKDLSQIKNLRLHSDTLTKMKTLRFMKFYNSSGQSSSNTYIDLPATLEPFSDKLRYIDWIGYPYESLPSPFCAKFLVEIHMPHSKVKQLWQGIQELANLEGIDLSGCKQFEELPDLSKAPRLKWYLHPSVLYSDTLVTLILNGRTKLQGVKGERHLKSLEQISVNGCLSLEEFAVDREIQTLGASVRRKRNVMKLHVEGLRVSHTLKESSEPTNHPTSLPNLYELNLYRCNVKRFPENFDILENLRILSLEDCNEIRHLPNLPSSINYLGAINCSSLVSVSKQNGTALIDNSSMFWQPTNIQRSHHFNPLPKRLEELNEQVVETHDTGKFVSKYASLDLENCLQQLDENPCAILDFSNDVSTVLNEFRTLEITKEQEEGLEQFVELYSKAVNISQDKLLTEDEQAKLTSEKRDLYNKLQHSKLKVQQFDTTISTRKSQIEKLQERQREIQEATKKFQEKFEALEKERSTLESR</sequence>
<dbReference type="PROSITE" id="PS51450">
    <property type="entry name" value="LRR"/>
    <property type="match status" value="1"/>
</dbReference>
<evidence type="ECO:0000256" key="3">
    <source>
        <dbReference type="SAM" id="Coils"/>
    </source>
</evidence>
<dbReference type="InterPro" id="IPR058192">
    <property type="entry name" value="WHD_ROQ1-like"/>
</dbReference>
<evidence type="ECO:0000259" key="4">
    <source>
        <dbReference type="Pfam" id="PF23282"/>
    </source>
</evidence>
<keyword evidence="3" id="KW-0175">Coiled coil</keyword>
<dbReference type="InterPro" id="IPR011713">
    <property type="entry name" value="Leu-rich_rpt_3"/>
</dbReference>
<evidence type="ECO:0000256" key="1">
    <source>
        <dbReference type="ARBA" id="ARBA00022614"/>
    </source>
</evidence>
<dbReference type="InterPro" id="IPR032675">
    <property type="entry name" value="LRR_dom_sf"/>
</dbReference>
<dbReference type="InterPro" id="IPR044974">
    <property type="entry name" value="Disease_R_plants"/>
</dbReference>
<dbReference type="Proteomes" id="UP001189624">
    <property type="component" value="Chromosome 4"/>
</dbReference>
<dbReference type="Pfam" id="PF23282">
    <property type="entry name" value="WHD_ROQ1"/>
    <property type="match status" value="1"/>
</dbReference>
<proteinExistence type="predicted"/>
<evidence type="ECO:0000313" key="5">
    <source>
        <dbReference type="EMBL" id="CAJ1950913.1"/>
    </source>
</evidence>
<dbReference type="Gene3D" id="3.80.10.10">
    <property type="entry name" value="Ribonuclease Inhibitor"/>
    <property type="match status" value="2"/>
</dbReference>
<accession>A0AA86SRY2</accession>
<keyword evidence="2" id="KW-0677">Repeat</keyword>
<protein>
    <recommendedName>
        <fullName evidence="4">Disease resistance protein Roq1-like winged-helix domain-containing protein</fullName>
    </recommendedName>
</protein>
<dbReference type="SUPFAM" id="SSF52540">
    <property type="entry name" value="P-loop containing nucleoside triphosphate hydrolases"/>
    <property type="match status" value="1"/>
</dbReference>
<feature type="coiled-coil region" evidence="3">
    <location>
        <begin position="615"/>
        <end position="656"/>
    </location>
</feature>
<dbReference type="GO" id="GO:0006952">
    <property type="term" value="P:defense response"/>
    <property type="evidence" value="ECO:0007669"/>
    <property type="project" value="InterPro"/>
</dbReference>
<dbReference type="EMBL" id="OY731401">
    <property type="protein sequence ID" value="CAJ1950913.1"/>
    <property type="molecule type" value="Genomic_DNA"/>
</dbReference>
<dbReference type="InterPro" id="IPR001611">
    <property type="entry name" value="Leu-rich_rpt"/>
</dbReference>
<dbReference type="AlphaFoldDB" id="A0AA86SRY2"/>
<keyword evidence="6" id="KW-1185">Reference proteome</keyword>
<name>A0AA86SRY2_9FABA</name>
<evidence type="ECO:0000256" key="2">
    <source>
        <dbReference type="ARBA" id="ARBA00022737"/>
    </source>
</evidence>
<dbReference type="SUPFAM" id="SSF52058">
    <property type="entry name" value="L domain-like"/>
    <property type="match status" value="1"/>
</dbReference>
<feature type="domain" description="Disease resistance protein Roq1-like winged-helix" evidence="4">
    <location>
        <begin position="118"/>
        <end position="159"/>
    </location>
</feature>
<dbReference type="PANTHER" id="PTHR11017">
    <property type="entry name" value="LEUCINE-RICH REPEAT-CONTAINING PROTEIN"/>
    <property type="match status" value="1"/>
</dbReference>
<gene>
    <name evidence="5" type="ORF">AYBTSS11_LOCUS14499</name>
</gene>
<dbReference type="InterPro" id="IPR027417">
    <property type="entry name" value="P-loop_NTPase"/>
</dbReference>
<evidence type="ECO:0000313" key="6">
    <source>
        <dbReference type="Proteomes" id="UP001189624"/>
    </source>
</evidence>
<dbReference type="PANTHER" id="PTHR11017:SF243">
    <property type="entry name" value="ADP-RIBOSYL CYCLASE_CYCLIC ADP-RIBOSE HYDROLASE"/>
    <property type="match status" value="1"/>
</dbReference>